<accession>A0A163A465</accession>
<organism evidence="2 3">
    <name type="scientific">Aquimarina aggregata</name>
    <dbReference type="NCBI Taxonomy" id="1642818"/>
    <lineage>
        <taxon>Bacteria</taxon>
        <taxon>Pseudomonadati</taxon>
        <taxon>Bacteroidota</taxon>
        <taxon>Flavobacteriia</taxon>
        <taxon>Flavobacteriales</taxon>
        <taxon>Flavobacteriaceae</taxon>
        <taxon>Aquimarina</taxon>
    </lineage>
</organism>
<gene>
    <name evidence="2" type="ORF">AWE51_04680</name>
</gene>
<sequence>MKRILFLSTSLMLSFFASVAQDTIVAKEDVHINKGTYSTNSTGNGLGNLILFGDGGNGGGWQSSIKWSGLDGFNSSISSGSRINAEITVGNVGSYGKSDLIFKTKGTNNDGVPTEKLRITSSGNIGIGTTSPDSKLTVVGHVNIGGEGNYRLRTRHVDGKHFQNSNVDDLYLNYNTGKHVRVGFGGQDSNLYVSGNMGIGTNNPKEKLQIGESYTFHDGGHKVIGFLYRPSGDIDMDNTKYGAEIRFDPTNGILGLGTSSSLTNGARSQLFINKSGSVGIGTRDTKGYRLAVVGKVVAEEVKVALYNTWPDYVFEENYELPTLKEVEIHIQEKGHLPNIPSAKKVEKEGIQLGEMNAKLLQKIEELTLYIIAQNKKTEQLQKEVALLKQKIK</sequence>
<feature type="chain" id="PRO_5007841585" description="Peptidase S74 domain-containing protein" evidence="1">
    <location>
        <begin position="21"/>
        <end position="392"/>
    </location>
</feature>
<protein>
    <recommendedName>
        <fullName evidence="4">Peptidase S74 domain-containing protein</fullName>
    </recommendedName>
</protein>
<dbReference type="RefSeq" id="WP_157766080.1">
    <property type="nucleotide sequence ID" value="NZ_LQRT01000013.1"/>
</dbReference>
<comment type="caution">
    <text evidence="2">The sequence shown here is derived from an EMBL/GenBank/DDBJ whole genome shotgun (WGS) entry which is preliminary data.</text>
</comment>
<dbReference type="OrthoDB" id="9793307at2"/>
<evidence type="ECO:0000313" key="3">
    <source>
        <dbReference type="Proteomes" id="UP000076715"/>
    </source>
</evidence>
<keyword evidence="1" id="KW-0732">Signal</keyword>
<name>A0A163A465_9FLAO</name>
<dbReference type="STRING" id="1642818.AWE51_04680"/>
<feature type="signal peptide" evidence="1">
    <location>
        <begin position="1"/>
        <end position="20"/>
    </location>
</feature>
<evidence type="ECO:0000256" key="1">
    <source>
        <dbReference type="SAM" id="SignalP"/>
    </source>
</evidence>
<dbReference type="EMBL" id="LQRT01000013">
    <property type="protein sequence ID" value="KZS40255.1"/>
    <property type="molecule type" value="Genomic_DNA"/>
</dbReference>
<evidence type="ECO:0000313" key="2">
    <source>
        <dbReference type="EMBL" id="KZS40255.1"/>
    </source>
</evidence>
<reference evidence="2 3" key="1">
    <citation type="submission" date="2016-01" db="EMBL/GenBank/DDBJ databases">
        <title>The draft genome sequence of Aquimarina sp. RZW4-3-2.</title>
        <authorList>
            <person name="Wang Y."/>
        </authorList>
    </citation>
    <scope>NUCLEOTIDE SEQUENCE [LARGE SCALE GENOMIC DNA]</scope>
    <source>
        <strain evidence="2 3">RZW4-3-2</strain>
    </source>
</reference>
<keyword evidence="3" id="KW-1185">Reference proteome</keyword>
<dbReference type="Proteomes" id="UP000076715">
    <property type="component" value="Unassembled WGS sequence"/>
</dbReference>
<evidence type="ECO:0008006" key="4">
    <source>
        <dbReference type="Google" id="ProtNLM"/>
    </source>
</evidence>
<proteinExistence type="predicted"/>
<dbReference type="AlphaFoldDB" id="A0A163A465"/>